<feature type="signal peptide" evidence="2">
    <location>
        <begin position="1"/>
        <end position="18"/>
    </location>
</feature>
<accession>C0Z7M2</accession>
<name>C0Z7M2_BREBN</name>
<keyword evidence="2" id="KW-0732">Signal</keyword>
<evidence type="ECO:0000313" key="3">
    <source>
        <dbReference type="EMBL" id="BAH42265.1"/>
    </source>
</evidence>
<evidence type="ECO:0000313" key="4">
    <source>
        <dbReference type="Proteomes" id="UP000001877"/>
    </source>
</evidence>
<gene>
    <name evidence="3" type="ordered locus">BBR47_12880</name>
</gene>
<feature type="chain" id="PRO_5002905438" description="DUF4309 domain-containing protein" evidence="2">
    <location>
        <begin position="19"/>
        <end position="204"/>
    </location>
</feature>
<dbReference type="KEGG" id="bbe:BBR47_12880"/>
<protein>
    <recommendedName>
        <fullName evidence="5">DUF4309 domain-containing protein</fullName>
    </recommendedName>
</protein>
<dbReference type="STRING" id="358681.BBR47_12880"/>
<dbReference type="EMBL" id="AP008955">
    <property type="protein sequence ID" value="BAH42265.1"/>
    <property type="molecule type" value="Genomic_DNA"/>
</dbReference>
<dbReference type="HOGENOM" id="CLU_1341150_0_0_9"/>
<reference evidence="3 4" key="1">
    <citation type="submission" date="2005-03" db="EMBL/GenBank/DDBJ databases">
        <title>Brevibacillus brevis strain 47, complete genome.</title>
        <authorList>
            <person name="Hosoyama A."/>
            <person name="Yamada R."/>
            <person name="Hongo Y."/>
            <person name="Terui Y."/>
            <person name="Ankai A."/>
            <person name="Masuyama W."/>
            <person name="Sekiguchi M."/>
            <person name="Takeda T."/>
            <person name="Asano K."/>
            <person name="Ohji S."/>
            <person name="Ichikawa N."/>
            <person name="Narita S."/>
            <person name="Aoki N."/>
            <person name="Miura H."/>
            <person name="Matsushita S."/>
            <person name="Sekigawa T."/>
            <person name="Yamagata H."/>
            <person name="Yoshikawa H."/>
            <person name="Udaka S."/>
            <person name="Tanikawa S."/>
            <person name="Fujita N."/>
        </authorList>
    </citation>
    <scope>NUCLEOTIDE SEQUENCE [LARGE SCALE GENOMIC DNA]</scope>
    <source>
        <strain evidence="4">47 / JCM 6285 / NBRC 100599</strain>
    </source>
</reference>
<dbReference type="AlphaFoldDB" id="C0Z7M2"/>
<evidence type="ECO:0008006" key="5">
    <source>
        <dbReference type="Google" id="ProtNLM"/>
    </source>
</evidence>
<keyword evidence="4" id="KW-1185">Reference proteome</keyword>
<proteinExistence type="predicted"/>
<organism evidence="3 4">
    <name type="scientific">Brevibacillus brevis (strain 47 / JCM 6285 / NBRC 100599)</name>
    <dbReference type="NCBI Taxonomy" id="358681"/>
    <lineage>
        <taxon>Bacteria</taxon>
        <taxon>Bacillati</taxon>
        <taxon>Bacillota</taxon>
        <taxon>Bacilli</taxon>
        <taxon>Bacillales</taxon>
        <taxon>Paenibacillaceae</taxon>
        <taxon>Brevibacillus</taxon>
    </lineage>
</organism>
<dbReference type="PROSITE" id="PS51257">
    <property type="entry name" value="PROKAR_LIPOPROTEIN"/>
    <property type="match status" value="1"/>
</dbReference>
<evidence type="ECO:0000256" key="1">
    <source>
        <dbReference type="SAM" id="MobiDB-lite"/>
    </source>
</evidence>
<sequence length="204" mass="22658">MKKLFVSLILLSATIVFSACNSQKPNSNTSEMSQQVTPVNKSEGLINTENQASNTKTTDLSTKELKQYLNSVKSDISAITEKDNETGTISVMESHMVFPFVFVKSLGVSFIFPNDTDDINPTYLNVNKATNIRNVNVKGAMPGMNFKDILSKLENAQVKKTWISTEDNVAYKIDYKLDGVVYTFISSDEPGNESQLFISLDDNE</sequence>
<dbReference type="Proteomes" id="UP000001877">
    <property type="component" value="Chromosome"/>
</dbReference>
<feature type="region of interest" description="Disordered" evidence="1">
    <location>
        <begin position="24"/>
        <end position="58"/>
    </location>
</feature>
<evidence type="ECO:0000256" key="2">
    <source>
        <dbReference type="SAM" id="SignalP"/>
    </source>
</evidence>
<dbReference type="RefSeq" id="WP_012685016.1">
    <property type="nucleotide sequence ID" value="NC_012491.1"/>
</dbReference>
<dbReference type="eggNOG" id="ENOG50343A9">
    <property type="taxonomic scope" value="Bacteria"/>
</dbReference>